<proteinExistence type="predicted"/>
<evidence type="ECO:0000313" key="7">
    <source>
        <dbReference type="Proteomes" id="UP000247498"/>
    </source>
</evidence>
<keyword evidence="2" id="KW-0808">Transferase</keyword>
<feature type="compositionally biased region" description="Low complexity" evidence="5">
    <location>
        <begin position="323"/>
        <end position="338"/>
    </location>
</feature>
<evidence type="ECO:0000256" key="3">
    <source>
        <dbReference type="ARBA" id="ARBA00022691"/>
    </source>
</evidence>
<protein>
    <submittedName>
        <fullName evidence="6">Uncharacterized protein</fullName>
    </submittedName>
</protein>
<dbReference type="InterPro" id="IPR050600">
    <property type="entry name" value="SETD3_SETD6_MTase"/>
</dbReference>
<keyword evidence="7" id="KW-1185">Reference proteome</keyword>
<comment type="caution">
    <text evidence="6">The sequence shown here is derived from an EMBL/GenBank/DDBJ whole genome shotgun (WGS) entry which is preliminary data.</text>
</comment>
<name>A0A2V0NQ64_9CHLO</name>
<dbReference type="GO" id="GO:0016279">
    <property type="term" value="F:protein-lysine N-methyltransferase activity"/>
    <property type="evidence" value="ECO:0007669"/>
    <property type="project" value="TreeGrafter"/>
</dbReference>
<dbReference type="Gene3D" id="3.90.1420.10">
    <property type="entry name" value="Rubisco LSMT, substrate-binding domain"/>
    <property type="match status" value="1"/>
</dbReference>
<dbReference type="EMBL" id="BDRX01000002">
    <property type="protein sequence ID" value="GBF87660.1"/>
    <property type="molecule type" value="Genomic_DNA"/>
</dbReference>
<dbReference type="FunCoup" id="A0A2V0NQ64">
    <property type="interactions" value="419"/>
</dbReference>
<feature type="region of interest" description="Disordered" evidence="5">
    <location>
        <begin position="297"/>
        <end position="343"/>
    </location>
</feature>
<dbReference type="Gene3D" id="3.90.1410.10">
    <property type="entry name" value="set domain protein methyltransferase, domain 1"/>
    <property type="match status" value="1"/>
</dbReference>
<dbReference type="PANTHER" id="PTHR13271">
    <property type="entry name" value="UNCHARACTERIZED PUTATIVE METHYLTRANSFERASE"/>
    <property type="match status" value="1"/>
</dbReference>
<keyword evidence="4" id="KW-0175">Coiled coil</keyword>
<dbReference type="InterPro" id="IPR046341">
    <property type="entry name" value="SET_dom_sf"/>
</dbReference>
<dbReference type="OrthoDB" id="42889at2759"/>
<organism evidence="6 7">
    <name type="scientific">Raphidocelis subcapitata</name>
    <dbReference type="NCBI Taxonomy" id="307507"/>
    <lineage>
        <taxon>Eukaryota</taxon>
        <taxon>Viridiplantae</taxon>
        <taxon>Chlorophyta</taxon>
        <taxon>core chlorophytes</taxon>
        <taxon>Chlorophyceae</taxon>
        <taxon>CS clade</taxon>
        <taxon>Sphaeropleales</taxon>
        <taxon>Selenastraceae</taxon>
        <taxon>Raphidocelis</taxon>
    </lineage>
</organism>
<dbReference type="PANTHER" id="PTHR13271:SF154">
    <property type="entry name" value="GRIP DOMAIN-CONTAINING PROTEIN"/>
    <property type="match status" value="1"/>
</dbReference>
<dbReference type="Proteomes" id="UP000247498">
    <property type="component" value="Unassembled WGS sequence"/>
</dbReference>
<sequence length="670" mass="69911">MRAGAALRGAIRLRRCATGAAPWLTAAVANGTSAAFQHEGGSQGAGRADGGWARRVAACVAAAGAAALAGTRVAHGEALDDDMPHSPEQLRAEFADWIRRQGGHMEGARLGSSGQGPSAGTGLFSTPALRAAMRHPWLGRRLGALLTGQRAVPVADVPLGLALTADAAVRDPDLGASYRELLDLGLIDGRTAVIAMLTVERAREAGSRYAPWLRLLPESFSTPLWFDSEQMRELRGTTLEAAAAAQERVLRAQWQRLRPALVDMLRRVGSAGEPTFEDFLWAHSVFWSRGQSLPVPVRGAPAGGGSGGGADGLEQLEGEEEPAAGSSSSSSSSNGANAKRQQAAGGTLRVEVWEGVVPGLDFANHSVQPNCWWEVAEGSEPAADGDARRVLLVTNRATLPKRPGGELTISYGDKSNEELLMLYGFASADNPHEQLMIPCPLPPPDEWTDDTRARLELLRARGAAPQIFLPAARLPTLDSGARGWRRGGGGGVADDAGSALPSEARAVLEAFIMPPEQVAARLDALGRGGDEAAAAAAVSGAAAAGEAEGVTQRVERLGNEMALITTLVRLLELRVLALEGDEEGTGPLEADEARLAADGPLLAPWLRACLLYRMGQKALARAYLAAARHELQDTMRALRAAVDVEEAEAARAAARGGQGQGGSGSGGDAV</sequence>
<reference evidence="6 7" key="1">
    <citation type="journal article" date="2018" name="Sci. Rep.">
        <title>Raphidocelis subcapitata (=Pseudokirchneriella subcapitata) provides an insight into genome evolution and environmental adaptations in the Sphaeropleales.</title>
        <authorList>
            <person name="Suzuki S."/>
            <person name="Yamaguchi H."/>
            <person name="Nakajima N."/>
            <person name="Kawachi M."/>
        </authorList>
    </citation>
    <scope>NUCLEOTIDE SEQUENCE [LARGE SCALE GENOMIC DNA]</scope>
    <source>
        <strain evidence="6 7">NIES-35</strain>
    </source>
</reference>
<evidence type="ECO:0000256" key="1">
    <source>
        <dbReference type="ARBA" id="ARBA00022603"/>
    </source>
</evidence>
<dbReference type="InParanoid" id="A0A2V0NQ64"/>
<dbReference type="SUPFAM" id="SSF82199">
    <property type="entry name" value="SET domain"/>
    <property type="match status" value="1"/>
</dbReference>
<evidence type="ECO:0000256" key="4">
    <source>
        <dbReference type="SAM" id="Coils"/>
    </source>
</evidence>
<evidence type="ECO:0000313" key="6">
    <source>
        <dbReference type="EMBL" id="GBF87660.1"/>
    </source>
</evidence>
<accession>A0A2V0NQ64</accession>
<keyword evidence="1" id="KW-0489">Methyltransferase</keyword>
<dbReference type="InterPro" id="IPR036464">
    <property type="entry name" value="Rubisco_LSMT_subst-bd_sf"/>
</dbReference>
<evidence type="ECO:0000256" key="5">
    <source>
        <dbReference type="SAM" id="MobiDB-lite"/>
    </source>
</evidence>
<gene>
    <name evidence="6" type="ORF">Rsub_00371</name>
</gene>
<dbReference type="CDD" id="cd10527">
    <property type="entry name" value="SET_LSMT"/>
    <property type="match status" value="1"/>
</dbReference>
<evidence type="ECO:0000256" key="2">
    <source>
        <dbReference type="ARBA" id="ARBA00022679"/>
    </source>
</evidence>
<dbReference type="GO" id="GO:0032259">
    <property type="term" value="P:methylation"/>
    <property type="evidence" value="ECO:0007669"/>
    <property type="project" value="UniProtKB-KW"/>
</dbReference>
<keyword evidence="3" id="KW-0949">S-adenosyl-L-methionine</keyword>
<feature type="coiled-coil region" evidence="4">
    <location>
        <begin position="628"/>
        <end position="655"/>
    </location>
</feature>
<dbReference type="AlphaFoldDB" id="A0A2V0NQ64"/>
<feature type="compositionally biased region" description="Gly residues" evidence="5">
    <location>
        <begin position="301"/>
        <end position="311"/>
    </location>
</feature>